<feature type="region of interest" description="Disordered" evidence="1">
    <location>
        <begin position="1"/>
        <end position="23"/>
    </location>
</feature>
<dbReference type="GO" id="GO:0005576">
    <property type="term" value="C:extracellular region"/>
    <property type="evidence" value="ECO:0007669"/>
    <property type="project" value="TreeGrafter"/>
</dbReference>
<proteinExistence type="predicted"/>
<gene>
    <name evidence="2" type="ORF">Bpfe_010385</name>
</gene>
<evidence type="ECO:0000313" key="3">
    <source>
        <dbReference type="Proteomes" id="UP001233172"/>
    </source>
</evidence>
<name>A0AAD8FDU3_BIOPF</name>
<dbReference type="Proteomes" id="UP001233172">
    <property type="component" value="Unassembled WGS sequence"/>
</dbReference>
<dbReference type="PANTHER" id="PTHR15881:SF2">
    <property type="entry name" value="MARGINAL ZONE B- AND B1-CELL-SPECIFIC PROTEIN"/>
    <property type="match status" value="1"/>
</dbReference>
<organism evidence="2 3">
    <name type="scientific">Biomphalaria pfeifferi</name>
    <name type="common">Bloodfluke planorb</name>
    <name type="synonym">Freshwater snail</name>
    <dbReference type="NCBI Taxonomy" id="112525"/>
    <lineage>
        <taxon>Eukaryota</taxon>
        <taxon>Metazoa</taxon>
        <taxon>Spiralia</taxon>
        <taxon>Lophotrochozoa</taxon>
        <taxon>Mollusca</taxon>
        <taxon>Gastropoda</taxon>
        <taxon>Heterobranchia</taxon>
        <taxon>Euthyneura</taxon>
        <taxon>Panpulmonata</taxon>
        <taxon>Hygrophila</taxon>
        <taxon>Lymnaeoidea</taxon>
        <taxon>Planorbidae</taxon>
        <taxon>Biomphalaria</taxon>
    </lineage>
</organism>
<dbReference type="PANTHER" id="PTHR15881">
    <property type="entry name" value="MARGINAL ZONE B- AND B1-CELL-SPECIFIC PROTEIN"/>
    <property type="match status" value="1"/>
</dbReference>
<evidence type="ECO:0000313" key="2">
    <source>
        <dbReference type="EMBL" id="KAK0060198.1"/>
    </source>
</evidence>
<feature type="non-terminal residue" evidence="2">
    <location>
        <position position="258"/>
    </location>
</feature>
<dbReference type="EMBL" id="JASAOG010000037">
    <property type="protein sequence ID" value="KAK0060198.1"/>
    <property type="molecule type" value="Genomic_DNA"/>
</dbReference>
<evidence type="ECO:0000256" key="1">
    <source>
        <dbReference type="SAM" id="MobiDB-lite"/>
    </source>
</evidence>
<dbReference type="GO" id="GO:0034663">
    <property type="term" value="C:endoplasmic reticulum chaperone complex"/>
    <property type="evidence" value="ECO:0007669"/>
    <property type="project" value="TreeGrafter"/>
</dbReference>
<keyword evidence="3" id="KW-1185">Reference proteome</keyword>
<protein>
    <submittedName>
        <fullName evidence="2">Marginal zone B- and B1-cell-specific protein</fullName>
    </submittedName>
</protein>
<reference evidence="2" key="1">
    <citation type="journal article" date="2023" name="PLoS Negl. Trop. Dis.">
        <title>A genome sequence for Biomphalaria pfeifferi, the major vector snail for the human-infecting parasite Schistosoma mansoni.</title>
        <authorList>
            <person name="Bu L."/>
            <person name="Lu L."/>
            <person name="Laidemitt M.R."/>
            <person name="Zhang S.M."/>
            <person name="Mutuku M."/>
            <person name="Mkoji G."/>
            <person name="Steinauer M."/>
            <person name="Loker E.S."/>
        </authorList>
    </citation>
    <scope>NUCLEOTIDE SEQUENCE</scope>
    <source>
        <strain evidence="2">KasaAsao</strain>
    </source>
</reference>
<reference evidence="2" key="2">
    <citation type="submission" date="2023-04" db="EMBL/GenBank/DDBJ databases">
        <authorList>
            <person name="Bu L."/>
            <person name="Lu L."/>
            <person name="Laidemitt M.R."/>
            <person name="Zhang S.M."/>
            <person name="Mutuku M."/>
            <person name="Mkoji G."/>
            <person name="Steinauer M."/>
            <person name="Loker E.S."/>
        </authorList>
    </citation>
    <scope>NUCLEOTIDE SEQUENCE</scope>
    <source>
        <strain evidence="2">KasaAsao</strain>
        <tissue evidence="2">Whole Snail</tissue>
    </source>
</reference>
<dbReference type="InterPro" id="IPR052682">
    <property type="entry name" value="MZB1"/>
</dbReference>
<sequence>ERAGGNASITNSLSASPGERFHEDSVMRPGMYTLGMSLQKRNRKSQSCIPVVSLLLFSSLMIETSYGQMEDIPDLTETDFFKNREKPSYFYSAPQVDLQDKGSWHMPPKYRCDACLAVGYQFQKQFYLEEMRRSKRGVPLTESQIIDVADKLCSKGFQRYGAKTVNNRPRLSGEGLKAYYEYGMTGIGPGFIQRMQGLCQEVVGLLEEETLYEMYLNRGEHHLAENICRSFCTKVEMQEYKEDLKTMDLSPKNYKEDE</sequence>
<comment type="caution">
    <text evidence="2">The sequence shown here is derived from an EMBL/GenBank/DDBJ whole genome shotgun (WGS) entry which is preliminary data.</text>
</comment>
<dbReference type="AlphaFoldDB" id="A0AAD8FDU3"/>
<accession>A0AAD8FDU3</accession>